<evidence type="ECO:0000259" key="5">
    <source>
        <dbReference type="Pfam" id="PF04504"/>
    </source>
</evidence>
<dbReference type="InterPro" id="IPR053933">
    <property type="entry name" value="GeBP-like_C"/>
</dbReference>
<feature type="compositionally biased region" description="Acidic residues" evidence="4">
    <location>
        <begin position="69"/>
        <end position="88"/>
    </location>
</feature>
<feature type="domain" description="Glabrous enhancer-binding protein-like DBD" evidence="5">
    <location>
        <begin position="181"/>
        <end position="270"/>
    </location>
</feature>
<dbReference type="Proteomes" id="UP001558713">
    <property type="component" value="Unassembled WGS sequence"/>
</dbReference>
<evidence type="ECO:0000256" key="1">
    <source>
        <dbReference type="ARBA" id="ARBA00010820"/>
    </source>
</evidence>
<gene>
    <name evidence="7" type="ORF">V5N11_012200</name>
</gene>
<comment type="similarity">
    <text evidence="1">Belongs to the GeBP family.</text>
</comment>
<dbReference type="GO" id="GO:0010468">
    <property type="term" value="P:regulation of gene expression"/>
    <property type="evidence" value="ECO:0007669"/>
    <property type="project" value="UniProtKB-ARBA"/>
</dbReference>
<accession>A0ABD1B6H5</accession>
<protein>
    <submittedName>
        <fullName evidence="7">Transcription factor</fullName>
    </submittedName>
</protein>
<feature type="compositionally biased region" description="Polar residues" evidence="4">
    <location>
        <begin position="157"/>
        <end position="173"/>
    </location>
</feature>
<keyword evidence="8" id="KW-1185">Reference proteome</keyword>
<reference evidence="7 8" key="1">
    <citation type="submission" date="2024-04" db="EMBL/GenBank/DDBJ databases">
        <title>Genome assembly C_amara_ONT_v2.</title>
        <authorList>
            <person name="Yant L."/>
            <person name="Moore C."/>
            <person name="Slenker M."/>
        </authorList>
    </citation>
    <scope>NUCLEOTIDE SEQUENCE [LARGE SCALE GENOMIC DNA]</scope>
    <source>
        <tissue evidence="7">Leaf</tissue>
    </source>
</reference>
<keyword evidence="2" id="KW-0805">Transcription regulation</keyword>
<keyword evidence="3" id="KW-0804">Transcription</keyword>
<dbReference type="Pfam" id="PF04504">
    <property type="entry name" value="GeBP-like_DBD"/>
    <property type="match status" value="1"/>
</dbReference>
<dbReference type="Pfam" id="PF22757">
    <property type="entry name" value="GeBP-like_C"/>
    <property type="match status" value="1"/>
</dbReference>
<dbReference type="PANTHER" id="PTHR31662:SF68">
    <property type="entry name" value="DNA-BINDING STOREKEEPER PROTEIN TRANSCRIPTIONAL REGULATOR-LIKE PROTEIN-RELATED"/>
    <property type="match status" value="1"/>
</dbReference>
<feature type="domain" description="Glabrous enhancer-binding protein-like C-terminal" evidence="6">
    <location>
        <begin position="331"/>
        <end position="398"/>
    </location>
</feature>
<feature type="region of interest" description="Disordered" evidence="4">
    <location>
        <begin position="1"/>
        <end position="174"/>
    </location>
</feature>
<dbReference type="InterPro" id="IPR007592">
    <property type="entry name" value="GEBP"/>
</dbReference>
<name>A0ABD1B6H5_CARAN</name>
<evidence type="ECO:0000313" key="8">
    <source>
        <dbReference type="Proteomes" id="UP001558713"/>
    </source>
</evidence>
<proteinExistence type="inferred from homology"/>
<organism evidence="7 8">
    <name type="scientific">Cardamine amara subsp. amara</name>
    <dbReference type="NCBI Taxonomy" id="228776"/>
    <lineage>
        <taxon>Eukaryota</taxon>
        <taxon>Viridiplantae</taxon>
        <taxon>Streptophyta</taxon>
        <taxon>Embryophyta</taxon>
        <taxon>Tracheophyta</taxon>
        <taxon>Spermatophyta</taxon>
        <taxon>Magnoliopsida</taxon>
        <taxon>eudicotyledons</taxon>
        <taxon>Gunneridae</taxon>
        <taxon>Pentapetalae</taxon>
        <taxon>rosids</taxon>
        <taxon>malvids</taxon>
        <taxon>Brassicales</taxon>
        <taxon>Brassicaceae</taxon>
        <taxon>Cardamineae</taxon>
        <taxon>Cardamine</taxon>
    </lineage>
</organism>
<evidence type="ECO:0000256" key="4">
    <source>
        <dbReference type="SAM" id="MobiDB-lite"/>
    </source>
</evidence>
<feature type="compositionally biased region" description="Acidic residues" evidence="4">
    <location>
        <begin position="115"/>
        <end position="128"/>
    </location>
</feature>
<dbReference type="PANTHER" id="PTHR31662">
    <property type="entry name" value="BNAANNG10740D PROTEIN-RELATED"/>
    <property type="match status" value="1"/>
</dbReference>
<comment type="caution">
    <text evidence="7">The sequence shown here is derived from an EMBL/GenBank/DDBJ whole genome shotgun (WGS) entry which is preliminary data.</text>
</comment>
<dbReference type="EMBL" id="JBANAX010000309">
    <property type="protein sequence ID" value="KAL1214548.1"/>
    <property type="molecule type" value="Genomic_DNA"/>
</dbReference>
<evidence type="ECO:0000313" key="7">
    <source>
        <dbReference type="EMBL" id="KAL1214548.1"/>
    </source>
</evidence>
<dbReference type="AlphaFoldDB" id="A0ABD1B6H5"/>
<evidence type="ECO:0000256" key="3">
    <source>
        <dbReference type="ARBA" id="ARBA00023163"/>
    </source>
</evidence>
<evidence type="ECO:0000256" key="2">
    <source>
        <dbReference type="ARBA" id="ARBA00023015"/>
    </source>
</evidence>
<sequence>MTKKQSRSLAKSTAKKPLEASTAAKKSSEEVAPTSKKPVENVSTSISKKKKQPVINVPPESPSAKEQMETEEDEEEEIDSSSEEEDEPKPDSGKNPQSSAPIVAATVIPSSDSESGSETEGGESDSEPEPASTKPPPPPAASPRTLRKRTIEATASPDANPTITKQAKTQTETDTAKKGLFQRVWSEQDEIALLEAMLAFKEEIGKNTSEDMSVVYKMVKDSVYCKGKSFNQFSSKVTKLKSKYLGKSGVEPNYTKAHDLKCLDLCEKIWVTNAIVKSEKNKKKVKDAIVNSEKKKKVEDTIVKSEKKKKKKKKVEDVSVKLDDGVKGDSDWFERSYLFRAMMDLGVVDDESLKKKWSLVPVEIKKKLEDKFKMMEASDYERLILKTKFLHEVSSAISNA</sequence>
<evidence type="ECO:0000259" key="6">
    <source>
        <dbReference type="Pfam" id="PF22757"/>
    </source>
</evidence>
<dbReference type="InterPro" id="IPR053932">
    <property type="entry name" value="GeBP-like_DBD"/>
</dbReference>